<feature type="domain" description="PCI" evidence="3">
    <location>
        <begin position="248"/>
        <end position="448"/>
    </location>
</feature>
<evidence type="ECO:0000256" key="1">
    <source>
        <dbReference type="ARBA" id="ARBA00025771"/>
    </source>
</evidence>
<dbReference type="SMART" id="SM00753">
    <property type="entry name" value="PAM"/>
    <property type="match status" value="1"/>
</dbReference>
<evidence type="ECO:0000259" key="3">
    <source>
        <dbReference type="PROSITE" id="PS50250"/>
    </source>
</evidence>
<dbReference type="Gene3D" id="1.10.10.10">
    <property type="entry name" value="Winged helix-like DNA-binding domain superfamily/Winged helix DNA-binding domain"/>
    <property type="match status" value="1"/>
</dbReference>
<organism evidence="4 5">
    <name type="scientific">Talaromyces islandicus</name>
    <name type="common">Penicillium islandicum</name>
    <dbReference type="NCBI Taxonomy" id="28573"/>
    <lineage>
        <taxon>Eukaryota</taxon>
        <taxon>Fungi</taxon>
        <taxon>Dikarya</taxon>
        <taxon>Ascomycota</taxon>
        <taxon>Pezizomycotina</taxon>
        <taxon>Eurotiomycetes</taxon>
        <taxon>Eurotiomycetidae</taxon>
        <taxon>Eurotiales</taxon>
        <taxon>Trichocomaceae</taxon>
        <taxon>Talaromyces</taxon>
        <taxon>Talaromyces sect. Islandici</taxon>
    </lineage>
</organism>
<dbReference type="PANTHER" id="PTHR12732">
    <property type="entry name" value="UNCHARACTERIZED PROTEASOME COMPONENT REGION PCI-CONTAINING"/>
    <property type="match status" value="1"/>
</dbReference>
<dbReference type="EMBL" id="CVMT01000007">
    <property type="protein sequence ID" value="CRG90334.1"/>
    <property type="molecule type" value="Genomic_DNA"/>
</dbReference>
<dbReference type="FunFam" id="1.10.10.10:FF:000366">
    <property type="entry name" value="COP9 signalosome complex subunit"/>
    <property type="match status" value="1"/>
</dbReference>
<dbReference type="STRING" id="28573.A0A0U1M482"/>
<gene>
    <name evidence="4" type="ORF">PISL3812_07377</name>
</gene>
<evidence type="ECO:0000313" key="5">
    <source>
        <dbReference type="Proteomes" id="UP000054383"/>
    </source>
</evidence>
<name>A0A0U1M482_TALIS</name>
<evidence type="ECO:0000313" key="4">
    <source>
        <dbReference type="EMBL" id="CRG90334.1"/>
    </source>
</evidence>
<dbReference type="InterPro" id="IPR045114">
    <property type="entry name" value="Csn12-like"/>
</dbReference>
<dbReference type="InterPro" id="IPR036388">
    <property type="entry name" value="WH-like_DNA-bd_sf"/>
</dbReference>
<dbReference type="AlphaFoldDB" id="A0A0U1M482"/>
<reference evidence="4 5" key="1">
    <citation type="submission" date="2015-04" db="EMBL/GenBank/DDBJ databases">
        <authorList>
            <person name="Syromyatnikov M.Y."/>
            <person name="Popov V.N."/>
        </authorList>
    </citation>
    <scope>NUCLEOTIDE SEQUENCE [LARGE SCALE GENOMIC DNA]</scope>
    <source>
        <strain evidence="4">WF-38-12</strain>
    </source>
</reference>
<accession>A0A0U1M482</accession>
<sequence>MASVFADFKAGHAQRSGPRLAAALTPVATADDRNRLIDFYSMTNSAHAEGDIRHRLLHDKRTGTKLSKQQGNAWVHVFHAYWTAISELVQVQQGQGSWTRVFEAWKELTNQLIRGYSSNHFAAWTINCLYVVGKYLRAFAIKADAVSDSSQNAGAFGNGFQDDVVANVEKNANLEDTARTINRMFTLCLGDRAPMEESRKWGIYETTNLLFKTYFKACTCSLELTRSLAETGLTYMPEFNQFPKSHIVTFNYYVGLIHFLEESYKEAEESLTQAWLMCKADSWKNKELILTYLIPCHLVTTHRLPSRKLLAPFPRLEQLLRPLCDCIKQGNLVGFDAAMSAGADQFVKRRIYLPLERGRDLALRNLFRKVFVAGGFEASKDGQPPIRRTRLPLTEFAAALRIGTKADEKSRVDMDEVECLLANMIYKNMMKGYISRERATVVLSKSGAFPGTGI</sequence>
<proteinExistence type="inferred from homology"/>
<dbReference type="PANTHER" id="PTHR12732:SF0">
    <property type="entry name" value="PCI DOMAIN-CONTAINING PROTEIN 2"/>
    <property type="match status" value="1"/>
</dbReference>
<dbReference type="OMA" id="INRMFTL"/>
<dbReference type="OrthoDB" id="10252687at2759"/>
<dbReference type="Proteomes" id="UP000054383">
    <property type="component" value="Unassembled WGS sequence"/>
</dbReference>
<evidence type="ECO:0000256" key="2">
    <source>
        <dbReference type="ARBA" id="ARBA00073854"/>
    </source>
</evidence>
<protein>
    <recommendedName>
        <fullName evidence="2">Protein CSN12 homolog</fullName>
    </recommendedName>
</protein>
<comment type="similarity">
    <text evidence="1">Belongs to the CSN12 family.</text>
</comment>
<dbReference type="GO" id="GO:0003723">
    <property type="term" value="F:RNA binding"/>
    <property type="evidence" value="ECO:0007669"/>
    <property type="project" value="InterPro"/>
</dbReference>
<dbReference type="Pfam" id="PF01399">
    <property type="entry name" value="PCI"/>
    <property type="match status" value="1"/>
</dbReference>
<keyword evidence="5" id="KW-1185">Reference proteome</keyword>
<dbReference type="PROSITE" id="PS50250">
    <property type="entry name" value="PCI"/>
    <property type="match status" value="1"/>
</dbReference>
<dbReference type="InterPro" id="IPR000717">
    <property type="entry name" value="PCI_dom"/>
</dbReference>
<dbReference type="GO" id="GO:0003690">
    <property type="term" value="F:double-stranded DNA binding"/>
    <property type="evidence" value="ECO:0007669"/>
    <property type="project" value="InterPro"/>
</dbReference>